<organism evidence="1 2">
    <name type="scientific">Coniosporium uncinatum</name>
    <dbReference type="NCBI Taxonomy" id="93489"/>
    <lineage>
        <taxon>Eukaryota</taxon>
        <taxon>Fungi</taxon>
        <taxon>Dikarya</taxon>
        <taxon>Ascomycota</taxon>
        <taxon>Pezizomycotina</taxon>
        <taxon>Dothideomycetes</taxon>
        <taxon>Dothideomycetes incertae sedis</taxon>
        <taxon>Coniosporium</taxon>
    </lineage>
</organism>
<reference evidence="1" key="1">
    <citation type="submission" date="2024-09" db="EMBL/GenBank/DDBJ databases">
        <title>Black Yeasts Isolated from many extreme environments.</title>
        <authorList>
            <person name="Coleine C."/>
            <person name="Stajich J.E."/>
            <person name="Selbmann L."/>
        </authorList>
    </citation>
    <scope>NUCLEOTIDE SEQUENCE</scope>
    <source>
        <strain evidence="1">CCFEE 5737</strain>
    </source>
</reference>
<dbReference type="EMBL" id="JAWDJW010006520">
    <property type="protein sequence ID" value="KAK3064410.1"/>
    <property type="molecule type" value="Genomic_DNA"/>
</dbReference>
<dbReference type="Proteomes" id="UP001186974">
    <property type="component" value="Unassembled WGS sequence"/>
</dbReference>
<protein>
    <submittedName>
        <fullName evidence="1">Uncharacterized protein</fullName>
    </submittedName>
</protein>
<keyword evidence="2" id="KW-1185">Reference proteome</keyword>
<comment type="caution">
    <text evidence="1">The sequence shown here is derived from an EMBL/GenBank/DDBJ whole genome shotgun (WGS) entry which is preliminary data.</text>
</comment>
<gene>
    <name evidence="1" type="ORF">LTS18_007423</name>
</gene>
<evidence type="ECO:0000313" key="2">
    <source>
        <dbReference type="Proteomes" id="UP001186974"/>
    </source>
</evidence>
<sequence>MLCRTLTSRYAARNTRTIKSAISLAHSHCESPSFSIGSGSNKVRPMSSTAQSTPVVSPPGQDEHRPAFPLESKVLTQLTPTLRKFTLLGKVAIVTGVTSSGGRGLGFNIAQSLCESGIRGLAIFDMQQQLGEAAAREMSKETGVDVRFYKVDVRDEHAIAAAVADMAERFGRIDVLVNAAGIAE</sequence>
<evidence type="ECO:0000313" key="1">
    <source>
        <dbReference type="EMBL" id="KAK3064410.1"/>
    </source>
</evidence>
<name>A0ACC3DAT2_9PEZI</name>
<accession>A0ACC3DAT2</accession>
<proteinExistence type="predicted"/>